<dbReference type="InterPro" id="IPR023209">
    <property type="entry name" value="DAO"/>
</dbReference>
<dbReference type="Gene3D" id="3.30.9.10">
    <property type="entry name" value="D-Amino Acid Oxidase, subunit A, domain 2"/>
    <property type="match status" value="1"/>
</dbReference>
<dbReference type="InterPro" id="IPR006181">
    <property type="entry name" value="D-amino_acid_oxidase_CS"/>
</dbReference>
<evidence type="ECO:0000313" key="7">
    <source>
        <dbReference type="EMBL" id="RKU43777.1"/>
    </source>
</evidence>
<dbReference type="PANTHER" id="PTHR11530:SF11">
    <property type="entry name" value="D-ASPARTATE OXIDASE"/>
    <property type="match status" value="1"/>
</dbReference>
<dbReference type="SUPFAM" id="SSF54373">
    <property type="entry name" value="FAD-linked reductases, C-terminal domain"/>
    <property type="match status" value="1"/>
</dbReference>
<keyword evidence="3" id="KW-0285">Flavoprotein</keyword>
<accession>A0A420Y7G3</accession>
<proteinExistence type="inferred from homology"/>
<dbReference type="PIRSF" id="PIRSF000189">
    <property type="entry name" value="D-aa_oxidase"/>
    <property type="match status" value="1"/>
</dbReference>
<dbReference type="STRING" id="177199.A0A420Y7G3"/>
<dbReference type="GO" id="GO:0019478">
    <property type="term" value="P:D-amino acid catabolic process"/>
    <property type="evidence" value="ECO:0007669"/>
    <property type="project" value="TreeGrafter"/>
</dbReference>
<dbReference type="EMBL" id="QVQW01000038">
    <property type="protein sequence ID" value="RKU43777.1"/>
    <property type="molecule type" value="Genomic_DNA"/>
</dbReference>
<evidence type="ECO:0000256" key="2">
    <source>
        <dbReference type="ARBA" id="ARBA00006730"/>
    </source>
</evidence>
<dbReference type="InterPro" id="IPR006076">
    <property type="entry name" value="FAD-dep_OxRdtase"/>
</dbReference>
<dbReference type="SUPFAM" id="SSF51971">
    <property type="entry name" value="Nucleotide-binding domain"/>
    <property type="match status" value="1"/>
</dbReference>
<gene>
    <name evidence="7" type="ORF">DL546_004126</name>
</gene>
<feature type="domain" description="FAD dependent oxidoreductase" evidence="6">
    <location>
        <begin position="3"/>
        <end position="321"/>
    </location>
</feature>
<evidence type="ECO:0000259" key="6">
    <source>
        <dbReference type="Pfam" id="PF01266"/>
    </source>
</evidence>
<keyword evidence="5" id="KW-0560">Oxidoreductase</keyword>
<evidence type="ECO:0000256" key="1">
    <source>
        <dbReference type="ARBA" id="ARBA00001974"/>
    </source>
</evidence>
<dbReference type="PROSITE" id="PS00677">
    <property type="entry name" value="DAO"/>
    <property type="match status" value="1"/>
</dbReference>
<protein>
    <recommendedName>
        <fullName evidence="6">FAD dependent oxidoreductase domain-containing protein</fullName>
    </recommendedName>
</protein>
<name>A0A420Y7G3_9PEZI</name>
<evidence type="ECO:0000256" key="4">
    <source>
        <dbReference type="ARBA" id="ARBA00022827"/>
    </source>
</evidence>
<keyword evidence="8" id="KW-1185">Reference proteome</keyword>
<evidence type="ECO:0000256" key="5">
    <source>
        <dbReference type="ARBA" id="ARBA00023002"/>
    </source>
</evidence>
<sequence length="335" mass="37663">MARITIVGAGITGMAIASLLSRNHEVTIVAKNLPGDELTLEWASPWAGAVFLGLDGSSEREQKMQLDSFAVLWRLAVTNPESSLRRIVMEDFHDDKTIDQIWYRGKMPEFRVMRQDELPKGVKLGMSYKTVVLTPKVFLPWLRKRLEASGVTFKRVNLDTLAEVKSQGHDIVVNASGWGPKFMGDIRDQDVQLVRGQTVHVRSNYDKIYMRHGKDYTYAISRLDGTCILGGIKQYDQTDPKLDLDLQQDIVRRVHTDLPHIFPPKLSDYEIVGHNVGIRPARKTGLRVEKEVLEGQKVVHAYGVAGGGYVFSFGVARAARDLVDEFVYESPVAKL</sequence>
<dbReference type="GO" id="GO:0071949">
    <property type="term" value="F:FAD binding"/>
    <property type="evidence" value="ECO:0007669"/>
    <property type="project" value="InterPro"/>
</dbReference>
<comment type="similarity">
    <text evidence="2">Belongs to the DAMOX/DASOX family.</text>
</comment>
<dbReference type="GO" id="GO:0005737">
    <property type="term" value="C:cytoplasm"/>
    <property type="evidence" value="ECO:0007669"/>
    <property type="project" value="TreeGrafter"/>
</dbReference>
<dbReference type="AlphaFoldDB" id="A0A420Y7G3"/>
<dbReference type="Pfam" id="PF01266">
    <property type="entry name" value="DAO"/>
    <property type="match status" value="1"/>
</dbReference>
<dbReference type="Gene3D" id="3.40.50.720">
    <property type="entry name" value="NAD(P)-binding Rossmann-like Domain"/>
    <property type="match status" value="1"/>
</dbReference>
<evidence type="ECO:0000256" key="3">
    <source>
        <dbReference type="ARBA" id="ARBA00022630"/>
    </source>
</evidence>
<organism evidence="7 8">
    <name type="scientific">Coniochaeta pulveracea</name>
    <dbReference type="NCBI Taxonomy" id="177199"/>
    <lineage>
        <taxon>Eukaryota</taxon>
        <taxon>Fungi</taxon>
        <taxon>Dikarya</taxon>
        <taxon>Ascomycota</taxon>
        <taxon>Pezizomycotina</taxon>
        <taxon>Sordariomycetes</taxon>
        <taxon>Sordariomycetidae</taxon>
        <taxon>Coniochaetales</taxon>
        <taxon>Coniochaetaceae</taxon>
        <taxon>Coniochaeta</taxon>
    </lineage>
</organism>
<dbReference type="Proteomes" id="UP000275385">
    <property type="component" value="Unassembled WGS sequence"/>
</dbReference>
<dbReference type="PANTHER" id="PTHR11530">
    <property type="entry name" value="D-AMINO ACID OXIDASE"/>
    <property type="match status" value="1"/>
</dbReference>
<comment type="caution">
    <text evidence="7">The sequence shown here is derived from an EMBL/GenBank/DDBJ whole genome shotgun (WGS) entry which is preliminary data.</text>
</comment>
<dbReference type="GO" id="GO:0003884">
    <property type="term" value="F:D-amino-acid oxidase activity"/>
    <property type="evidence" value="ECO:0007669"/>
    <property type="project" value="InterPro"/>
</dbReference>
<evidence type="ECO:0000313" key="8">
    <source>
        <dbReference type="Proteomes" id="UP000275385"/>
    </source>
</evidence>
<keyword evidence="4" id="KW-0274">FAD</keyword>
<comment type="cofactor">
    <cofactor evidence="1">
        <name>FAD</name>
        <dbReference type="ChEBI" id="CHEBI:57692"/>
    </cofactor>
</comment>
<dbReference type="OrthoDB" id="2015447at2759"/>
<reference evidence="7 8" key="1">
    <citation type="submission" date="2018-08" db="EMBL/GenBank/DDBJ databases">
        <title>Draft genome of the lignicolous fungus Coniochaeta pulveracea.</title>
        <authorList>
            <person name="Borstlap C.J."/>
            <person name="De Witt R.N."/>
            <person name="Botha A."/>
            <person name="Volschenk H."/>
        </authorList>
    </citation>
    <scope>NUCLEOTIDE SEQUENCE [LARGE SCALE GENOMIC DNA]</scope>
    <source>
        <strain evidence="7 8">CAB683</strain>
    </source>
</reference>